<dbReference type="EC" id="2.3.2.27" evidence="4"/>
<keyword evidence="5" id="KW-0808">Transferase</keyword>
<evidence type="ECO:0000256" key="15">
    <source>
        <dbReference type="SAM" id="Phobius"/>
    </source>
</evidence>
<dbReference type="AlphaFoldDB" id="A0ABC8WP39"/>
<evidence type="ECO:0000256" key="8">
    <source>
        <dbReference type="ARBA" id="ARBA00022771"/>
    </source>
</evidence>
<keyword evidence="18" id="KW-1185">Reference proteome</keyword>
<evidence type="ECO:0000256" key="13">
    <source>
        <dbReference type="PROSITE-ProRule" id="PRU00175"/>
    </source>
</evidence>
<evidence type="ECO:0000256" key="12">
    <source>
        <dbReference type="ARBA" id="ARBA00023136"/>
    </source>
</evidence>
<dbReference type="PANTHER" id="PTHR46913">
    <property type="entry name" value="RING-H2 FINGER PROTEIN ATL16"/>
    <property type="match status" value="1"/>
</dbReference>
<evidence type="ECO:0000256" key="14">
    <source>
        <dbReference type="SAM" id="MobiDB-lite"/>
    </source>
</evidence>
<keyword evidence="9" id="KW-0833">Ubl conjugation pathway</keyword>
<keyword evidence="6 15" id="KW-0812">Transmembrane</keyword>
<dbReference type="InterPro" id="IPR013083">
    <property type="entry name" value="Znf_RING/FYVE/PHD"/>
</dbReference>
<evidence type="ECO:0000256" key="9">
    <source>
        <dbReference type="ARBA" id="ARBA00022786"/>
    </source>
</evidence>
<dbReference type="PROSITE" id="PS50089">
    <property type="entry name" value="ZF_RING_2"/>
    <property type="match status" value="1"/>
</dbReference>
<evidence type="ECO:0000256" key="10">
    <source>
        <dbReference type="ARBA" id="ARBA00022833"/>
    </source>
</evidence>
<feature type="region of interest" description="Disordered" evidence="14">
    <location>
        <begin position="226"/>
        <end position="266"/>
    </location>
</feature>
<keyword evidence="12 15" id="KW-0472">Membrane</keyword>
<evidence type="ECO:0000256" key="11">
    <source>
        <dbReference type="ARBA" id="ARBA00022989"/>
    </source>
</evidence>
<evidence type="ECO:0000256" key="1">
    <source>
        <dbReference type="ARBA" id="ARBA00000900"/>
    </source>
</evidence>
<comment type="catalytic activity">
    <reaction evidence="1">
        <text>S-ubiquitinyl-[E2 ubiquitin-conjugating enzyme]-L-cysteine + [acceptor protein]-L-lysine = [E2 ubiquitin-conjugating enzyme]-L-cysteine + N(6)-ubiquitinyl-[acceptor protein]-L-lysine.</text>
        <dbReference type="EC" id="2.3.2.27"/>
    </reaction>
</comment>
<comment type="pathway">
    <text evidence="3">Protein modification; protein ubiquitination.</text>
</comment>
<organism evidence="17 18">
    <name type="scientific">Urochloa decumbens</name>
    <dbReference type="NCBI Taxonomy" id="240449"/>
    <lineage>
        <taxon>Eukaryota</taxon>
        <taxon>Viridiplantae</taxon>
        <taxon>Streptophyta</taxon>
        <taxon>Embryophyta</taxon>
        <taxon>Tracheophyta</taxon>
        <taxon>Spermatophyta</taxon>
        <taxon>Magnoliopsida</taxon>
        <taxon>Liliopsida</taxon>
        <taxon>Poales</taxon>
        <taxon>Poaceae</taxon>
        <taxon>PACMAD clade</taxon>
        <taxon>Panicoideae</taxon>
        <taxon>Panicodae</taxon>
        <taxon>Paniceae</taxon>
        <taxon>Melinidinae</taxon>
        <taxon>Urochloa</taxon>
    </lineage>
</organism>
<keyword evidence="10" id="KW-0862">Zinc</keyword>
<proteinExistence type="predicted"/>
<evidence type="ECO:0000313" key="18">
    <source>
        <dbReference type="Proteomes" id="UP001497457"/>
    </source>
</evidence>
<dbReference type="PANTHER" id="PTHR46913:SF1">
    <property type="entry name" value="RING-H2 FINGER PROTEIN ATL16"/>
    <property type="match status" value="1"/>
</dbReference>
<comment type="subcellular location">
    <subcellularLocation>
        <location evidence="2">Membrane</location>
        <topology evidence="2">Single-pass membrane protein</topology>
    </subcellularLocation>
</comment>
<feature type="region of interest" description="Disordered" evidence="14">
    <location>
        <begin position="1"/>
        <end position="24"/>
    </location>
</feature>
<feature type="compositionally biased region" description="Basic residues" evidence="14">
    <location>
        <begin position="239"/>
        <end position="249"/>
    </location>
</feature>
<sequence>MDPPPAPFASIPPSSPSPPSPSSSSASTTMVIITVVGILAAFTLLASYYAFVTKCGLLRAIWSRHPPWHRRSPGAGAGGGGREASVIRAAASHDRRGLGLPLIRMLPVVKFTAASCGGAGGGCSVAAPRISVSECAVCLSEFVERERVRLLPNCSHAFHIDCIDTWLQGSARCPFCRSDVTLPAAARWPLSCAPAAAPNRRDTNLAASDSIVIEVRGERERWFSSSLRGAGTPAAGGGRRPRQQKPHQLRKSESVGDEAIDTRRKTDEEFSVQPLRRSLSLDSCCDKHVYVSVQELLATQRQVVVCDPSSVHS</sequence>
<dbReference type="SMART" id="SM00184">
    <property type="entry name" value="RING"/>
    <property type="match status" value="1"/>
</dbReference>
<dbReference type="GO" id="GO:0016020">
    <property type="term" value="C:membrane"/>
    <property type="evidence" value="ECO:0007669"/>
    <property type="project" value="UniProtKB-SubCell"/>
</dbReference>
<dbReference type="FunFam" id="3.30.40.10:FF:000456">
    <property type="entry name" value="RING-H2 finger protein ATL16"/>
    <property type="match status" value="1"/>
</dbReference>
<dbReference type="SUPFAM" id="SSF57850">
    <property type="entry name" value="RING/U-box"/>
    <property type="match status" value="1"/>
</dbReference>
<name>A0ABC8WP39_9POAL</name>
<evidence type="ECO:0000256" key="4">
    <source>
        <dbReference type="ARBA" id="ARBA00012483"/>
    </source>
</evidence>
<dbReference type="SMART" id="SM01197">
    <property type="entry name" value="FANCL_C"/>
    <property type="match status" value="1"/>
</dbReference>
<evidence type="ECO:0000256" key="5">
    <source>
        <dbReference type="ARBA" id="ARBA00022679"/>
    </source>
</evidence>
<accession>A0ABC8WP39</accession>
<keyword evidence="8 13" id="KW-0863">Zinc-finger</keyword>
<dbReference type="Pfam" id="PF13639">
    <property type="entry name" value="zf-RING_2"/>
    <property type="match status" value="1"/>
</dbReference>
<dbReference type="InterPro" id="IPR001841">
    <property type="entry name" value="Znf_RING"/>
</dbReference>
<dbReference type="GO" id="GO:0008270">
    <property type="term" value="F:zinc ion binding"/>
    <property type="evidence" value="ECO:0007669"/>
    <property type="project" value="UniProtKB-KW"/>
</dbReference>
<evidence type="ECO:0000259" key="16">
    <source>
        <dbReference type="PROSITE" id="PS50089"/>
    </source>
</evidence>
<dbReference type="Proteomes" id="UP001497457">
    <property type="component" value="Chromosome 13rd"/>
</dbReference>
<dbReference type="GO" id="GO:0061630">
    <property type="term" value="F:ubiquitin protein ligase activity"/>
    <property type="evidence" value="ECO:0007669"/>
    <property type="project" value="UniProtKB-EC"/>
</dbReference>
<keyword evidence="11 15" id="KW-1133">Transmembrane helix</keyword>
<keyword evidence="7" id="KW-0479">Metal-binding</keyword>
<dbReference type="Gene3D" id="3.30.40.10">
    <property type="entry name" value="Zinc/RING finger domain, C3HC4 (zinc finger)"/>
    <property type="match status" value="1"/>
</dbReference>
<evidence type="ECO:0000256" key="6">
    <source>
        <dbReference type="ARBA" id="ARBA00022692"/>
    </source>
</evidence>
<feature type="compositionally biased region" description="Basic and acidic residues" evidence="14">
    <location>
        <begin position="250"/>
        <end position="266"/>
    </location>
</feature>
<dbReference type="CDD" id="cd16461">
    <property type="entry name" value="RING-H2_EL5-like"/>
    <property type="match status" value="1"/>
</dbReference>
<evidence type="ECO:0000313" key="17">
    <source>
        <dbReference type="EMBL" id="CAL4912602.1"/>
    </source>
</evidence>
<evidence type="ECO:0000256" key="2">
    <source>
        <dbReference type="ARBA" id="ARBA00004167"/>
    </source>
</evidence>
<dbReference type="EMBL" id="OZ075123">
    <property type="protein sequence ID" value="CAL4912602.1"/>
    <property type="molecule type" value="Genomic_DNA"/>
</dbReference>
<evidence type="ECO:0000256" key="3">
    <source>
        <dbReference type="ARBA" id="ARBA00004906"/>
    </source>
</evidence>
<reference evidence="18" key="1">
    <citation type="submission" date="2024-06" db="EMBL/GenBank/DDBJ databases">
        <authorList>
            <person name="Ryan C."/>
        </authorList>
    </citation>
    <scope>NUCLEOTIDE SEQUENCE [LARGE SCALE GENOMIC DNA]</scope>
</reference>
<gene>
    <name evidence="17" type="ORF">URODEC1_LOCUS15708</name>
</gene>
<reference evidence="17 18" key="2">
    <citation type="submission" date="2024-10" db="EMBL/GenBank/DDBJ databases">
        <authorList>
            <person name="Ryan C."/>
        </authorList>
    </citation>
    <scope>NUCLEOTIDE SEQUENCE [LARGE SCALE GENOMIC DNA]</scope>
</reference>
<dbReference type="InterPro" id="IPR044600">
    <property type="entry name" value="ATL1/ATL16-like"/>
</dbReference>
<evidence type="ECO:0000256" key="7">
    <source>
        <dbReference type="ARBA" id="ARBA00022723"/>
    </source>
</evidence>
<feature type="domain" description="RING-type" evidence="16">
    <location>
        <begin position="135"/>
        <end position="177"/>
    </location>
</feature>
<protein>
    <recommendedName>
        <fullName evidence="4">RING-type E3 ubiquitin transferase</fullName>
        <ecNumber evidence="4">2.3.2.27</ecNumber>
    </recommendedName>
</protein>
<feature type="transmembrane region" description="Helical" evidence="15">
    <location>
        <begin position="30"/>
        <end position="51"/>
    </location>
</feature>